<dbReference type="OrthoDB" id="10263597at2759"/>
<dbReference type="HOGENOM" id="CLU_012441_2_1_1"/>
<evidence type="ECO:0000259" key="9">
    <source>
        <dbReference type="Pfam" id="PF07540"/>
    </source>
</evidence>
<evidence type="ECO:0000259" key="8">
    <source>
        <dbReference type="Pfam" id="PF03914"/>
    </source>
</evidence>
<dbReference type="GO" id="GO:0003682">
    <property type="term" value="F:chromatin binding"/>
    <property type="evidence" value="ECO:0007669"/>
    <property type="project" value="TreeGrafter"/>
</dbReference>
<dbReference type="InterPro" id="IPR016903">
    <property type="entry name" value="Nucleolar_cplx-assoc_3"/>
</dbReference>
<evidence type="ECO:0000256" key="3">
    <source>
        <dbReference type="ARBA" id="ARBA00023054"/>
    </source>
</evidence>
<proteinExistence type="inferred from homology"/>
<dbReference type="OMA" id="HYCPQVR"/>
<dbReference type="InterPro" id="IPR011501">
    <property type="entry name" value="Noc3_N"/>
</dbReference>
<keyword evidence="3 6" id="KW-0175">Coiled coil</keyword>
<evidence type="ECO:0000256" key="4">
    <source>
        <dbReference type="ARBA" id="ARBA00023242"/>
    </source>
</evidence>
<dbReference type="PIRSF" id="PIRSF028977">
    <property type="entry name" value="Nucleolar_complex_p3"/>
    <property type="match status" value="1"/>
</dbReference>
<evidence type="ECO:0000256" key="7">
    <source>
        <dbReference type="SAM" id="MobiDB-lite"/>
    </source>
</evidence>
<dbReference type="PANTHER" id="PTHR14428">
    <property type="entry name" value="NUCLEOLAR COMPLEX PROTEIN 3"/>
    <property type="match status" value="1"/>
</dbReference>
<organism evidence="11">
    <name type="scientific">Caenorhabditis remanei</name>
    <name type="common">Caenorhabditis vulgaris</name>
    <dbReference type="NCBI Taxonomy" id="31234"/>
    <lineage>
        <taxon>Eukaryota</taxon>
        <taxon>Metazoa</taxon>
        <taxon>Ecdysozoa</taxon>
        <taxon>Nematoda</taxon>
        <taxon>Chromadorea</taxon>
        <taxon>Rhabditida</taxon>
        <taxon>Rhabditina</taxon>
        <taxon>Rhabditomorpha</taxon>
        <taxon>Rhabditoidea</taxon>
        <taxon>Rhabditidae</taxon>
        <taxon>Peloderinae</taxon>
        <taxon>Caenorhabditis</taxon>
    </lineage>
</organism>
<feature type="region of interest" description="Disordered" evidence="7">
    <location>
        <begin position="100"/>
        <end position="125"/>
    </location>
</feature>
<name>E3LK17_CAERE</name>
<keyword evidence="11" id="KW-1185">Reference proteome</keyword>
<feature type="domain" description="CCAAT-binding factor" evidence="8">
    <location>
        <begin position="544"/>
        <end position="714"/>
    </location>
</feature>
<reference evidence="10" key="1">
    <citation type="submission" date="2007-07" db="EMBL/GenBank/DDBJ databases">
        <title>PCAP assembly of the Caenorhabditis remanei genome.</title>
        <authorList>
            <consortium name="The Caenorhabditis remanei Sequencing Consortium"/>
            <person name="Wilson R.K."/>
        </authorList>
    </citation>
    <scope>NUCLEOTIDE SEQUENCE [LARGE SCALE GENOMIC DNA]</scope>
    <source>
        <strain evidence="10">PB4641</strain>
    </source>
</reference>
<dbReference type="EMBL" id="DS268410">
    <property type="protein sequence ID" value="EFP00055.1"/>
    <property type="molecule type" value="Genomic_DNA"/>
</dbReference>
<comment type="subcellular location">
    <subcellularLocation>
        <location evidence="1 5">Nucleus</location>
        <location evidence="1 5">Nucleolus</location>
    </subcellularLocation>
</comment>
<dbReference type="STRING" id="31234.E3LK17"/>
<gene>
    <name evidence="10" type="ORF">CRE_18594</name>
</gene>
<evidence type="ECO:0000256" key="2">
    <source>
        <dbReference type="ARBA" id="ARBA00007797"/>
    </source>
</evidence>
<feature type="region of interest" description="Disordered" evidence="7">
    <location>
        <begin position="1"/>
        <end position="21"/>
    </location>
</feature>
<dbReference type="Proteomes" id="UP000008281">
    <property type="component" value="Unassembled WGS sequence"/>
</dbReference>
<dbReference type="FunCoup" id="E3LK17">
    <property type="interactions" value="2815"/>
</dbReference>
<evidence type="ECO:0000313" key="10">
    <source>
        <dbReference type="EMBL" id="EFP00055.1"/>
    </source>
</evidence>
<dbReference type="Pfam" id="PF07540">
    <property type="entry name" value="NOC3p"/>
    <property type="match status" value="1"/>
</dbReference>
<feature type="domain" description="Nucleolar complex-associated protein 3 N-terminal" evidence="9">
    <location>
        <begin position="204"/>
        <end position="300"/>
    </location>
</feature>
<dbReference type="PANTHER" id="PTHR14428:SF5">
    <property type="entry name" value="NUCLEOLAR COMPLEX PROTEIN 3 HOMOLOG"/>
    <property type="match status" value="1"/>
</dbReference>
<dbReference type="Pfam" id="PF03914">
    <property type="entry name" value="CBF"/>
    <property type="match status" value="1"/>
</dbReference>
<feature type="coiled-coil region" evidence="6">
    <location>
        <begin position="435"/>
        <end position="469"/>
    </location>
</feature>
<dbReference type="GO" id="GO:0006270">
    <property type="term" value="P:DNA replication initiation"/>
    <property type="evidence" value="ECO:0007669"/>
    <property type="project" value="TreeGrafter"/>
</dbReference>
<feature type="region of interest" description="Disordered" evidence="7">
    <location>
        <begin position="153"/>
        <end position="189"/>
    </location>
</feature>
<keyword evidence="4" id="KW-0539">Nucleus</keyword>
<feature type="compositionally biased region" description="Acidic residues" evidence="7">
    <location>
        <begin position="160"/>
        <end position="178"/>
    </location>
</feature>
<dbReference type="InParanoid" id="E3LK17"/>
<evidence type="ECO:0000313" key="11">
    <source>
        <dbReference type="Proteomes" id="UP000008281"/>
    </source>
</evidence>
<evidence type="ECO:0000256" key="5">
    <source>
        <dbReference type="PIRNR" id="PIRNR028977"/>
    </source>
</evidence>
<accession>E3LK17</accession>
<dbReference type="AlphaFoldDB" id="E3LK17"/>
<sequence>MGFASASREEKLKMMKTNKTRKTTKNLNRLAKRKKLSREIRDGMSDIKARKSADLRQRAVNIEDDFISDRQTHYENEDEEDLPLDMMDADIDWENSAFANAKRRLDRKRNGNDGSDSDEDNDMELKKRKFAGQLEKGHEELLPIKLKDGTLIRPTREKEVVEEEEDDEKSGDEEGEEDEPHREDFSHLSASELITKRRELLQEFKDTIASHCNMLLANPQVNIVRLRDLYNLCNGEKIHSLVREPVQKLALASTLQVLLDIVPGYAIREQTAEEKSQKQKKETRNLVNFEESLLRYHLKYLQLCEKLSNKLVGKDRHNDENTFTFKMGILSVKALARIVISAPHFNYSTNIISSLVRLSLAKNETVIREVCEAIKTVFKEDIHLRITLFTSRSISTLVTKRKGRVPPELLKTLLSMNINEVKDEDKKSGKDALIAKKYQIKKERASKTAKKYKKQLARLEADLLEVEAEESLTKKMKHATEAMKFAFQTYFSILKRMPTSALLEPVLEGLSKFAHLLSIEFYEDIVSTMENMVTNDNLKALDQLHCINTVFVILSGDGQLLNIDPSKFYRLAYRVLNHLPFEKRPEQRKNQIVMAAKTLETMLVIRRKAVPLSRVAAFVKRLLSIATVLDDFPALCIVALVRSMFIVSWLFEFFQTKHLFSQAHPKLSSMIEDEEGGAPGIFRQDIDDPDVANALATDVRDELSMLARRRNVELSRFANNILYGVPSTGIFKLNPQLSSLKPWILMGQLMENAKDAYDRVDCKYLDELEKTAKKRNQTVSPKNINFHISNWLAVSK</sequence>
<dbReference type="GO" id="GO:0005730">
    <property type="term" value="C:nucleolus"/>
    <property type="evidence" value="ECO:0007669"/>
    <property type="project" value="UniProtKB-SubCell"/>
</dbReference>
<protein>
    <recommendedName>
        <fullName evidence="5">Nucleolar complex protein 3 homolog</fullName>
        <shortName evidence="5">NOC3 protein homolog</shortName>
    </recommendedName>
</protein>
<evidence type="ECO:0000256" key="6">
    <source>
        <dbReference type="SAM" id="Coils"/>
    </source>
</evidence>
<evidence type="ECO:0000256" key="1">
    <source>
        <dbReference type="ARBA" id="ARBA00004604"/>
    </source>
</evidence>
<comment type="similarity">
    <text evidence="2 5">Belongs to the CBF/MAK21 family.</text>
</comment>
<dbReference type="InterPro" id="IPR005612">
    <property type="entry name" value="CCAAT-binding_factor"/>
</dbReference>
<dbReference type="eggNOG" id="KOG2153">
    <property type="taxonomic scope" value="Eukaryota"/>
</dbReference>